<comment type="caution">
    <text evidence="2">The sequence shown here is derived from an EMBL/GenBank/DDBJ whole genome shotgun (WGS) entry which is preliminary data.</text>
</comment>
<dbReference type="Gene3D" id="3.30.1180.10">
    <property type="match status" value="1"/>
</dbReference>
<dbReference type="InterPro" id="IPR003797">
    <property type="entry name" value="DegV"/>
</dbReference>
<dbReference type="PROSITE" id="PS51482">
    <property type="entry name" value="DEGV"/>
    <property type="match status" value="1"/>
</dbReference>
<sequence>MKTAIITDSTAYISKELRDELNIHMVPLSVIFGEETYREEIDMTDKQFYEKVREQLPTTSQPPIGEFVSLFEELAKGYDAAIVVTLSSGISGTYQGVISAGQMVEGLDVYAYDSEISCMVQGFYAIEAAEMARQGKEPKEIIHRLDEMKQSMKAYIMVDDLSHLQRGGRLNAAQAFVGGLLQVKPLLHFVDGKIVPFEKIRTRKKALKRIFDLLGEDAKPGRPMKAVVIHANRPEEAKEIKEELEQTYPNVEFSLSHFGPVIGTHLGEGAIGIGWYKK</sequence>
<dbReference type="NCBIfam" id="TIGR00762">
    <property type="entry name" value="DegV"/>
    <property type="match status" value="1"/>
</dbReference>
<dbReference type="PANTHER" id="PTHR33434">
    <property type="entry name" value="DEGV DOMAIN-CONTAINING PROTEIN DR_1986-RELATED"/>
    <property type="match status" value="1"/>
</dbReference>
<dbReference type="InterPro" id="IPR043168">
    <property type="entry name" value="DegV_C"/>
</dbReference>
<evidence type="ECO:0000256" key="1">
    <source>
        <dbReference type="ARBA" id="ARBA00023121"/>
    </source>
</evidence>
<keyword evidence="3" id="KW-1185">Reference proteome</keyword>
<dbReference type="EMBL" id="JBHRZT010000073">
    <property type="protein sequence ID" value="MFC3886521.1"/>
    <property type="molecule type" value="Genomic_DNA"/>
</dbReference>
<proteinExistence type="predicted"/>
<evidence type="ECO:0000313" key="3">
    <source>
        <dbReference type="Proteomes" id="UP001595752"/>
    </source>
</evidence>
<dbReference type="Proteomes" id="UP001595752">
    <property type="component" value="Unassembled WGS sequence"/>
</dbReference>
<dbReference type="RefSeq" id="WP_377918940.1">
    <property type="nucleotide sequence ID" value="NZ_JBHRZT010000073.1"/>
</dbReference>
<dbReference type="PANTHER" id="PTHR33434:SF2">
    <property type="entry name" value="FATTY ACID-BINDING PROTEIN TM_1468"/>
    <property type="match status" value="1"/>
</dbReference>
<organism evidence="2 3">
    <name type="scientific">Bacillus songklensis</name>
    <dbReference type="NCBI Taxonomy" id="1069116"/>
    <lineage>
        <taxon>Bacteria</taxon>
        <taxon>Bacillati</taxon>
        <taxon>Bacillota</taxon>
        <taxon>Bacilli</taxon>
        <taxon>Bacillales</taxon>
        <taxon>Bacillaceae</taxon>
        <taxon>Bacillus</taxon>
    </lineage>
</organism>
<accession>A0ABV8BB96</accession>
<evidence type="ECO:0000313" key="2">
    <source>
        <dbReference type="EMBL" id="MFC3886521.1"/>
    </source>
</evidence>
<keyword evidence="1" id="KW-0446">Lipid-binding</keyword>
<protein>
    <submittedName>
        <fullName evidence="2">DegV family protein</fullName>
    </submittedName>
</protein>
<name>A0ABV8BB96_9BACI</name>
<dbReference type="Pfam" id="PF02645">
    <property type="entry name" value="DegV"/>
    <property type="match status" value="1"/>
</dbReference>
<reference evidence="3" key="1">
    <citation type="journal article" date="2019" name="Int. J. Syst. Evol. Microbiol.">
        <title>The Global Catalogue of Microorganisms (GCM) 10K type strain sequencing project: providing services to taxonomists for standard genome sequencing and annotation.</title>
        <authorList>
            <consortium name="The Broad Institute Genomics Platform"/>
            <consortium name="The Broad Institute Genome Sequencing Center for Infectious Disease"/>
            <person name="Wu L."/>
            <person name="Ma J."/>
        </authorList>
    </citation>
    <scope>NUCLEOTIDE SEQUENCE [LARGE SCALE GENOMIC DNA]</scope>
    <source>
        <strain evidence="3">CCUG 61889</strain>
    </source>
</reference>
<dbReference type="SUPFAM" id="SSF82549">
    <property type="entry name" value="DAK1/DegV-like"/>
    <property type="match status" value="1"/>
</dbReference>
<gene>
    <name evidence="2" type="ORF">ACFOU2_24715</name>
</gene>
<dbReference type="Gene3D" id="3.40.50.10170">
    <property type="match status" value="1"/>
</dbReference>
<dbReference type="InterPro" id="IPR050270">
    <property type="entry name" value="DegV_domain_contain"/>
</dbReference>